<keyword evidence="2 4" id="KW-0067">ATP-binding</keyword>
<name>A0AAE0G6L7_9CHLO</name>
<dbReference type="GO" id="GO:0008017">
    <property type="term" value="F:microtubule binding"/>
    <property type="evidence" value="ECO:0007669"/>
    <property type="project" value="InterPro"/>
</dbReference>
<feature type="domain" description="Kinesin motor" evidence="7">
    <location>
        <begin position="1"/>
        <end position="316"/>
    </location>
</feature>
<dbReference type="InterPro" id="IPR001752">
    <property type="entry name" value="Kinesin_motor_dom"/>
</dbReference>
<organism evidence="8 9">
    <name type="scientific">Cymbomonas tetramitiformis</name>
    <dbReference type="NCBI Taxonomy" id="36881"/>
    <lineage>
        <taxon>Eukaryota</taxon>
        <taxon>Viridiplantae</taxon>
        <taxon>Chlorophyta</taxon>
        <taxon>Pyramimonadophyceae</taxon>
        <taxon>Pyramimonadales</taxon>
        <taxon>Pyramimonadaceae</taxon>
        <taxon>Cymbomonas</taxon>
    </lineage>
</organism>
<evidence type="ECO:0000256" key="2">
    <source>
        <dbReference type="ARBA" id="ARBA00022840"/>
    </source>
</evidence>
<evidence type="ECO:0000259" key="7">
    <source>
        <dbReference type="PROSITE" id="PS50067"/>
    </source>
</evidence>
<sequence length="382" mass="41320">MNEARWVKPLSPADVKGGQQEFLKTSSDRHIVCGTHAFDFDRVFGPEAKQPELFEDVAGLVTSMLDGYNVCIFAYGQTGAGKTYTMEGPRDDPGINFRALNSLFHCIQSERAADYRYDVTASIVEVYNESVVDLLKESRGDGLELTKQEKGGGFTIQGLIEEQVSSAEEVRDLMERGFQHRSTGVHDINSHSSRSHCLLIVNVHGQNVSSGLKMTGKLTLCDLAGSERISKTHATGLTLTEAQNINNSLLSLGNVISALVTGGSHVPYRNSKLTMILQDSLGGDAKALMVCNLAPSSVHASETLSSLQFAQKVSAVELRTPRRNLEDAESDKKKAMMKKSAALAEDEGGVKRTGRATSERTSKAVPQSPTTSGRGFFGFGGR</sequence>
<comment type="caution">
    <text evidence="8">The sequence shown here is derived from an EMBL/GenBank/DDBJ whole genome shotgun (WGS) entry which is preliminary data.</text>
</comment>
<dbReference type="EMBL" id="LGRX02008959">
    <property type="protein sequence ID" value="KAK3272458.1"/>
    <property type="molecule type" value="Genomic_DNA"/>
</dbReference>
<keyword evidence="1 4" id="KW-0547">Nucleotide-binding</keyword>
<dbReference type="InterPro" id="IPR027640">
    <property type="entry name" value="Kinesin-like_fam"/>
</dbReference>
<dbReference type="SUPFAM" id="SSF52540">
    <property type="entry name" value="P-loop containing nucleoside triphosphate hydrolases"/>
    <property type="match status" value="1"/>
</dbReference>
<dbReference type="PANTHER" id="PTHR47972">
    <property type="entry name" value="KINESIN-LIKE PROTEIN KLP-3"/>
    <property type="match status" value="1"/>
</dbReference>
<feature type="binding site" evidence="4">
    <location>
        <begin position="76"/>
        <end position="83"/>
    </location>
    <ligand>
        <name>ATP</name>
        <dbReference type="ChEBI" id="CHEBI:30616"/>
    </ligand>
</feature>
<evidence type="ECO:0000256" key="3">
    <source>
        <dbReference type="ARBA" id="ARBA00023175"/>
    </source>
</evidence>
<dbReference type="PANTHER" id="PTHR47972:SF28">
    <property type="entry name" value="KINESIN-LIKE PROTEIN KLP-3"/>
    <property type="match status" value="1"/>
</dbReference>
<protein>
    <recommendedName>
        <fullName evidence="5">Kinesin-like protein</fullName>
    </recommendedName>
</protein>
<dbReference type="SMART" id="SM00129">
    <property type="entry name" value="KISc"/>
    <property type="match status" value="1"/>
</dbReference>
<keyword evidence="9" id="KW-1185">Reference proteome</keyword>
<feature type="region of interest" description="Disordered" evidence="6">
    <location>
        <begin position="322"/>
        <end position="382"/>
    </location>
</feature>
<dbReference type="Gene3D" id="3.40.850.10">
    <property type="entry name" value="Kinesin motor domain"/>
    <property type="match status" value="1"/>
</dbReference>
<comment type="similarity">
    <text evidence="4 5">Belongs to the TRAFAC class myosin-kinesin ATPase superfamily. Kinesin family.</text>
</comment>
<evidence type="ECO:0000256" key="1">
    <source>
        <dbReference type="ARBA" id="ARBA00022741"/>
    </source>
</evidence>
<dbReference type="Proteomes" id="UP001190700">
    <property type="component" value="Unassembled WGS sequence"/>
</dbReference>
<dbReference type="GO" id="GO:0007018">
    <property type="term" value="P:microtubule-based movement"/>
    <property type="evidence" value="ECO:0007669"/>
    <property type="project" value="InterPro"/>
</dbReference>
<dbReference type="AlphaFoldDB" id="A0AAE0G6L7"/>
<dbReference type="GO" id="GO:0005524">
    <property type="term" value="F:ATP binding"/>
    <property type="evidence" value="ECO:0007669"/>
    <property type="project" value="UniProtKB-UniRule"/>
</dbReference>
<dbReference type="InterPro" id="IPR036961">
    <property type="entry name" value="Kinesin_motor_dom_sf"/>
</dbReference>
<evidence type="ECO:0000256" key="5">
    <source>
        <dbReference type="RuleBase" id="RU000394"/>
    </source>
</evidence>
<gene>
    <name evidence="8" type="ORF">CYMTET_19248</name>
</gene>
<dbReference type="InterPro" id="IPR019821">
    <property type="entry name" value="Kinesin_motor_CS"/>
</dbReference>
<accession>A0AAE0G6L7</accession>
<reference evidence="8 9" key="1">
    <citation type="journal article" date="2015" name="Genome Biol. Evol.">
        <title>Comparative Genomics of a Bacterivorous Green Alga Reveals Evolutionary Causalities and Consequences of Phago-Mixotrophic Mode of Nutrition.</title>
        <authorList>
            <person name="Burns J.A."/>
            <person name="Paasch A."/>
            <person name="Narechania A."/>
            <person name="Kim E."/>
        </authorList>
    </citation>
    <scope>NUCLEOTIDE SEQUENCE [LARGE SCALE GENOMIC DNA]</scope>
    <source>
        <strain evidence="8 9">PLY_AMNH</strain>
    </source>
</reference>
<evidence type="ECO:0000256" key="4">
    <source>
        <dbReference type="PROSITE-ProRule" id="PRU00283"/>
    </source>
</evidence>
<evidence type="ECO:0000256" key="6">
    <source>
        <dbReference type="SAM" id="MobiDB-lite"/>
    </source>
</evidence>
<keyword evidence="3 4" id="KW-0505">Motor protein</keyword>
<dbReference type="PROSITE" id="PS00411">
    <property type="entry name" value="KINESIN_MOTOR_1"/>
    <property type="match status" value="1"/>
</dbReference>
<proteinExistence type="inferred from homology"/>
<dbReference type="GO" id="GO:0003777">
    <property type="term" value="F:microtubule motor activity"/>
    <property type="evidence" value="ECO:0007669"/>
    <property type="project" value="InterPro"/>
</dbReference>
<dbReference type="GO" id="GO:0005874">
    <property type="term" value="C:microtubule"/>
    <property type="evidence" value="ECO:0007669"/>
    <property type="project" value="UniProtKB-KW"/>
</dbReference>
<keyword evidence="5" id="KW-0493">Microtubule</keyword>
<evidence type="ECO:0000313" key="8">
    <source>
        <dbReference type="EMBL" id="KAK3272458.1"/>
    </source>
</evidence>
<dbReference type="InterPro" id="IPR027417">
    <property type="entry name" value="P-loop_NTPase"/>
</dbReference>
<evidence type="ECO:0000313" key="9">
    <source>
        <dbReference type="Proteomes" id="UP001190700"/>
    </source>
</evidence>
<dbReference type="Pfam" id="PF00225">
    <property type="entry name" value="Kinesin"/>
    <property type="match status" value="1"/>
</dbReference>
<feature type="compositionally biased region" description="Basic and acidic residues" evidence="6">
    <location>
        <begin position="322"/>
        <end position="334"/>
    </location>
</feature>
<dbReference type="PRINTS" id="PR00380">
    <property type="entry name" value="KINESINHEAVY"/>
</dbReference>
<dbReference type="PROSITE" id="PS50067">
    <property type="entry name" value="KINESIN_MOTOR_2"/>
    <property type="match status" value="1"/>
</dbReference>